<feature type="domain" description="DUF6922" evidence="1">
    <location>
        <begin position="16"/>
        <end position="64"/>
    </location>
</feature>
<evidence type="ECO:0000313" key="2">
    <source>
        <dbReference type="EMBL" id="KKT33865.1"/>
    </source>
</evidence>
<dbReference type="InterPro" id="IPR053830">
    <property type="entry name" value="DUF6922"/>
</dbReference>
<organism evidence="2 3">
    <name type="scientific">Candidatus Gottesmanbacteria bacterium GW2011_GWB1_44_11c</name>
    <dbReference type="NCBI Taxonomy" id="1618447"/>
    <lineage>
        <taxon>Bacteria</taxon>
        <taxon>Candidatus Gottesmaniibacteriota</taxon>
    </lineage>
</organism>
<comment type="caution">
    <text evidence="2">The sequence shown here is derived from an EMBL/GenBank/DDBJ whole genome shotgun (WGS) entry which is preliminary data.</text>
</comment>
<evidence type="ECO:0000313" key="3">
    <source>
        <dbReference type="Proteomes" id="UP000034617"/>
    </source>
</evidence>
<dbReference type="Pfam" id="PF21956">
    <property type="entry name" value="DUF6922"/>
    <property type="match status" value="1"/>
</dbReference>
<proteinExistence type="predicted"/>
<reference evidence="2 3" key="1">
    <citation type="journal article" date="2015" name="Nature">
        <title>rRNA introns, odd ribosomes, and small enigmatic genomes across a large radiation of phyla.</title>
        <authorList>
            <person name="Brown C.T."/>
            <person name="Hug L.A."/>
            <person name="Thomas B.C."/>
            <person name="Sharon I."/>
            <person name="Castelle C.J."/>
            <person name="Singh A."/>
            <person name="Wilkins M.J."/>
            <person name="Williams K.H."/>
            <person name="Banfield J.F."/>
        </authorList>
    </citation>
    <scope>NUCLEOTIDE SEQUENCE [LARGE SCALE GENOMIC DNA]</scope>
</reference>
<dbReference type="AlphaFoldDB" id="A0A0G1GH27"/>
<accession>A0A0G1GH27</accession>
<protein>
    <recommendedName>
        <fullName evidence="1">DUF6922 domain-containing protein</fullName>
    </recommendedName>
</protein>
<name>A0A0G1GH27_9BACT</name>
<evidence type="ECO:0000259" key="1">
    <source>
        <dbReference type="Pfam" id="PF21956"/>
    </source>
</evidence>
<dbReference type="Proteomes" id="UP000034617">
    <property type="component" value="Unassembled WGS sequence"/>
</dbReference>
<gene>
    <name evidence="2" type="ORF">UW22_C0087G0006</name>
</gene>
<sequence>MSNRVVPDHLPLSLYKFFWDVDASKVNPVKSAQYVINRLLDKGDLEAVRWILHTYPRESIKETLKHRLDFSPKTAVFWSRYLSVPREEVKCMQEPYYSLRRQHWQY</sequence>
<dbReference type="EMBL" id="LCHM01000087">
    <property type="protein sequence ID" value="KKT33865.1"/>
    <property type="molecule type" value="Genomic_DNA"/>
</dbReference>